<dbReference type="AlphaFoldDB" id="A0AAQ3PMR8"/>
<proteinExistence type="predicted"/>
<evidence type="ECO:0000313" key="1">
    <source>
        <dbReference type="EMBL" id="WVZ49249.1"/>
    </source>
</evidence>
<gene>
    <name evidence="1" type="ORF">U9M48_000623</name>
</gene>
<sequence length="258" mass="28536">MPVESLRIPLNTLPKPPPPSFSEKFLVASCKSKYLKAKTPPPSLMFTRTNKTRAGTLTLTTTLMIICLLPLFPQLCTSSAERRRFQSCGDFTENPSMQLHNNGSALSLQTVKGPHTAKTSQGLLGVLMNLTLAKELPDISGTEAKYCPFQFPVEKYTIDELQSLSTICLEPLGSCSMQYEPEAGSTKFFFDTALYFTPVSLLWPIFPPGRITSVGWSKLCQILVAFETSCMTRFPLSKSTAAVLLLVLVLLEIWVDQI</sequence>
<name>A0AAQ3PMR8_PASNO</name>
<reference evidence="1 2" key="1">
    <citation type="submission" date="2024-02" db="EMBL/GenBank/DDBJ databases">
        <title>High-quality chromosome-scale genome assembly of Pensacola bahiagrass (Paspalum notatum Flugge var. saurae).</title>
        <authorList>
            <person name="Vega J.M."/>
            <person name="Podio M."/>
            <person name="Orjuela J."/>
            <person name="Siena L.A."/>
            <person name="Pessino S.C."/>
            <person name="Combes M.C."/>
            <person name="Mariac C."/>
            <person name="Albertini E."/>
            <person name="Pupilli F."/>
            <person name="Ortiz J.P.A."/>
            <person name="Leblanc O."/>
        </authorList>
    </citation>
    <scope>NUCLEOTIDE SEQUENCE [LARGE SCALE GENOMIC DNA]</scope>
    <source>
        <strain evidence="1">R1</strain>
        <tissue evidence="1">Leaf</tissue>
    </source>
</reference>
<evidence type="ECO:0000313" key="2">
    <source>
        <dbReference type="Proteomes" id="UP001341281"/>
    </source>
</evidence>
<dbReference type="Proteomes" id="UP001341281">
    <property type="component" value="Chromosome 01"/>
</dbReference>
<organism evidence="1 2">
    <name type="scientific">Paspalum notatum var. saurae</name>
    <dbReference type="NCBI Taxonomy" id="547442"/>
    <lineage>
        <taxon>Eukaryota</taxon>
        <taxon>Viridiplantae</taxon>
        <taxon>Streptophyta</taxon>
        <taxon>Embryophyta</taxon>
        <taxon>Tracheophyta</taxon>
        <taxon>Spermatophyta</taxon>
        <taxon>Magnoliopsida</taxon>
        <taxon>Liliopsida</taxon>
        <taxon>Poales</taxon>
        <taxon>Poaceae</taxon>
        <taxon>PACMAD clade</taxon>
        <taxon>Panicoideae</taxon>
        <taxon>Andropogonodae</taxon>
        <taxon>Paspaleae</taxon>
        <taxon>Paspalinae</taxon>
        <taxon>Paspalum</taxon>
    </lineage>
</organism>
<accession>A0AAQ3PMR8</accession>
<keyword evidence="2" id="KW-1185">Reference proteome</keyword>
<dbReference type="EMBL" id="CP144745">
    <property type="protein sequence ID" value="WVZ49249.1"/>
    <property type="molecule type" value="Genomic_DNA"/>
</dbReference>
<protein>
    <submittedName>
        <fullName evidence="1">Uncharacterized protein</fullName>
    </submittedName>
</protein>